<name>A0AAU8GI52_9CAUD</name>
<reference evidence="1" key="1">
    <citation type="submission" date="2024-05" db="EMBL/GenBank/DDBJ databases">
        <authorList>
            <person name="Mugo M.M."/>
            <person name="Musyoki A.M."/>
            <person name="Makumi A.M."/>
            <person name="Mutai I."/>
            <person name="Drechsel O."/>
            <person name="Kering K.K."/>
            <person name="Muturi P."/>
            <person name="Mbae C.K."/>
            <person name="Kariuki S.M."/>
        </authorList>
    </citation>
    <scope>NUCLEOTIDE SEQUENCE</scope>
</reference>
<gene>
    <name evidence="1" type="ORF">YRYPWZST_CDS0265</name>
</gene>
<sequence length="52" mass="6264">MALVDEKFEAWFNENFPHVSDPITRSIARCAWDARWELLVEEFRETHGEKQK</sequence>
<organism evidence="1">
    <name type="scientific">Salmonella phage vB_SEnST11_KE23</name>
    <dbReference type="NCBI Taxonomy" id="3161174"/>
    <lineage>
        <taxon>Viruses</taxon>
        <taxon>Duplodnaviria</taxon>
        <taxon>Heunggongvirae</taxon>
        <taxon>Uroviricota</taxon>
        <taxon>Caudoviricetes</taxon>
        <taxon>Vequintavirinae</taxon>
        <taxon>Seunavirus</taxon>
    </lineage>
</organism>
<accession>A0AAU8GI52</accession>
<protein>
    <submittedName>
        <fullName evidence="1">Uncharacterized protein</fullName>
    </submittedName>
</protein>
<evidence type="ECO:0000313" key="1">
    <source>
        <dbReference type="EMBL" id="XCH40666.1"/>
    </source>
</evidence>
<dbReference type="EMBL" id="PP856722">
    <property type="protein sequence ID" value="XCH40666.1"/>
    <property type="molecule type" value="Genomic_DNA"/>
</dbReference>
<proteinExistence type="predicted"/>